<organism evidence="2 3">
    <name type="scientific">Candidatus Synchoanobacter obligatus</name>
    <dbReference type="NCBI Taxonomy" id="2919597"/>
    <lineage>
        <taxon>Bacteria</taxon>
        <taxon>Pseudomonadati</taxon>
        <taxon>Pseudomonadota</taxon>
        <taxon>Gammaproteobacteria</taxon>
        <taxon>Candidatus Comchoanobacterales</taxon>
        <taxon>Candidatus Comchoanobacteraceae</taxon>
        <taxon>Candidatus Synchoanobacter</taxon>
    </lineage>
</organism>
<protein>
    <recommendedName>
        <fullName evidence="4">Polysaccharide biosynthesis protein</fullName>
    </recommendedName>
</protein>
<feature type="transmembrane region" description="Helical" evidence="1">
    <location>
        <begin position="338"/>
        <end position="363"/>
    </location>
</feature>
<feature type="transmembrane region" description="Helical" evidence="1">
    <location>
        <begin position="160"/>
        <end position="180"/>
    </location>
</feature>
<feature type="transmembrane region" description="Helical" evidence="1">
    <location>
        <begin position="232"/>
        <end position="251"/>
    </location>
</feature>
<dbReference type="Proteomes" id="UP001320768">
    <property type="component" value="Unassembled WGS sequence"/>
</dbReference>
<dbReference type="EMBL" id="JAKUDN010000002">
    <property type="protein sequence ID" value="MCP8352134.1"/>
    <property type="molecule type" value="Genomic_DNA"/>
</dbReference>
<feature type="transmembrane region" description="Helical" evidence="1">
    <location>
        <begin position="88"/>
        <end position="113"/>
    </location>
</feature>
<keyword evidence="1" id="KW-1133">Transmembrane helix</keyword>
<feature type="transmembrane region" description="Helical" evidence="1">
    <location>
        <begin position="263"/>
        <end position="284"/>
    </location>
</feature>
<name>A0ABT1L4N0_9GAMM</name>
<evidence type="ECO:0008006" key="4">
    <source>
        <dbReference type="Google" id="ProtNLM"/>
    </source>
</evidence>
<feature type="transmembrane region" description="Helical" evidence="1">
    <location>
        <begin position="9"/>
        <end position="31"/>
    </location>
</feature>
<keyword evidence="3" id="KW-1185">Reference proteome</keyword>
<keyword evidence="1" id="KW-0812">Transmembrane</keyword>
<feature type="transmembrane region" description="Helical" evidence="1">
    <location>
        <begin position="43"/>
        <end position="68"/>
    </location>
</feature>
<accession>A0ABT1L4N0</accession>
<evidence type="ECO:0000313" key="2">
    <source>
        <dbReference type="EMBL" id="MCP8352134.1"/>
    </source>
</evidence>
<feature type="transmembrane region" description="Helical" evidence="1">
    <location>
        <begin position="370"/>
        <end position="390"/>
    </location>
</feature>
<proteinExistence type="predicted"/>
<evidence type="ECO:0000313" key="3">
    <source>
        <dbReference type="Proteomes" id="UP001320768"/>
    </source>
</evidence>
<evidence type="ECO:0000256" key="1">
    <source>
        <dbReference type="SAM" id="Phobius"/>
    </source>
</evidence>
<gene>
    <name evidence="2" type="ORF">MKS91_02385</name>
</gene>
<sequence length="429" mass="47982">MDTNRQDTAIIWLLCTGIICYGVFYSANIYILQHITIASYGNFAVSLKILSMLCALLTIAKQFSLTIYMPQYEKSHKYIQRTSVTTWLFKNLSLSAFILTIGLATTWFLFYLINNETFVNVFQDSPFHFTLFFLPILAFFIILSCLSLAQKSLNKSVASFVTILPNILITAVFILGIFTINTKTMYTIGLFLTCQATVLVLYLFISQTQYAPNFASGYAIQEHNHWYTKSSIYWASTISHHFSIILSLLALEILSPEHYVGEYAIILLFVIAYFALISPLHTYLSSQLGVLLDTNHERLNKLIKIISKLQLVIILLGCIITIIFGTSLLAYIGAPLSILPLLITAMILFGLAIITSIPLRIVVHSELGHYALYLKGFRLIGCCLLLSALIPRYGVLGAIISDTVPLIIINIIGALICSNRLKINGLALK</sequence>
<feature type="transmembrane region" description="Helical" evidence="1">
    <location>
        <begin position="125"/>
        <end position="148"/>
    </location>
</feature>
<feature type="transmembrane region" description="Helical" evidence="1">
    <location>
        <begin position="186"/>
        <end position="205"/>
    </location>
</feature>
<reference evidence="2 3" key="1">
    <citation type="journal article" date="2022" name="Nat. Microbiol.">
        <title>The microbiome of a bacterivorous marine choanoflagellate contains a resource-demanding obligate bacterial associate.</title>
        <authorList>
            <person name="Needham D.M."/>
            <person name="Poirier C."/>
            <person name="Bachy C."/>
            <person name="George E.E."/>
            <person name="Wilken S."/>
            <person name="Yung C.C.M."/>
            <person name="Limardo A.J."/>
            <person name="Morando M."/>
            <person name="Sudek L."/>
            <person name="Malmstrom R.R."/>
            <person name="Keeling P.J."/>
            <person name="Santoro A.E."/>
            <person name="Worden A.Z."/>
        </authorList>
    </citation>
    <scope>NUCLEOTIDE SEQUENCE [LARGE SCALE GENOMIC DNA]</scope>
    <source>
        <strain evidence="2 3">Comchoano-2</strain>
    </source>
</reference>
<feature type="transmembrane region" description="Helical" evidence="1">
    <location>
        <begin position="305"/>
        <end position="332"/>
    </location>
</feature>
<keyword evidence="1" id="KW-0472">Membrane</keyword>
<comment type="caution">
    <text evidence="2">The sequence shown here is derived from an EMBL/GenBank/DDBJ whole genome shotgun (WGS) entry which is preliminary data.</text>
</comment>
<dbReference type="RefSeq" id="WP_258569243.1">
    <property type="nucleotide sequence ID" value="NZ_JAKUDN010000002.1"/>
</dbReference>
<feature type="transmembrane region" description="Helical" evidence="1">
    <location>
        <begin position="396"/>
        <end position="417"/>
    </location>
</feature>